<sequence length="274" mass="32067">MTLPTDNPTVFCKAFIQRELDSYRSDEPIWMSYWPVMERMIDRADELKLPFQELIDAFGYSDRLEGHSPNNAYIWLTLEHIWCSFDYRKEDVIDAREDLRELRALKQEIVELASTLADKLQRQSELYENSGFSKPNYQFIDDLIEQASEGNYLYKWHVSEKVKSLTYQYDLKYWPSLADLVSAISRFEDTQPDPAHIQYPEHVINGRESDIKDFVLSFDGHFDEQNNLKTGFRFSNNAVADIINVILDLPVDKLATGDAVRVVRNRFKENISAD</sequence>
<dbReference type="AlphaFoldDB" id="A0A126Q043"/>
<organism evidence="2 3">
    <name type="scientific">Alteromonas macleodii</name>
    <name type="common">Pseudoalteromonas macleodii</name>
    <dbReference type="NCBI Taxonomy" id="28108"/>
    <lineage>
        <taxon>Bacteria</taxon>
        <taxon>Pseudomonadati</taxon>
        <taxon>Pseudomonadota</taxon>
        <taxon>Gammaproteobacteria</taxon>
        <taxon>Alteromonadales</taxon>
        <taxon>Alteromonadaceae</taxon>
        <taxon>Alteromonas/Salinimonas group</taxon>
        <taxon>Alteromonas</taxon>
    </lineage>
</organism>
<gene>
    <name evidence="2" type="ORF">AVL55_10645</name>
</gene>
<dbReference type="RefSeq" id="WP_061095129.1">
    <property type="nucleotide sequence ID" value="NZ_CP014323.1"/>
</dbReference>
<dbReference type="Proteomes" id="UP000063991">
    <property type="component" value="Chromosome"/>
</dbReference>
<evidence type="ECO:0000256" key="1">
    <source>
        <dbReference type="SAM" id="Coils"/>
    </source>
</evidence>
<keyword evidence="1" id="KW-0175">Coiled coil</keyword>
<evidence type="ECO:0000313" key="2">
    <source>
        <dbReference type="EMBL" id="AMJ98591.1"/>
    </source>
</evidence>
<evidence type="ECO:0000313" key="3">
    <source>
        <dbReference type="Proteomes" id="UP000063991"/>
    </source>
</evidence>
<dbReference type="EMBL" id="CP014323">
    <property type="protein sequence ID" value="AMJ98591.1"/>
    <property type="molecule type" value="Genomic_DNA"/>
</dbReference>
<dbReference type="OrthoDB" id="9789675at2"/>
<feature type="coiled-coil region" evidence="1">
    <location>
        <begin position="95"/>
        <end position="122"/>
    </location>
</feature>
<protein>
    <submittedName>
        <fullName evidence="2">Uncharacterized protein</fullName>
    </submittedName>
</protein>
<accession>A0A126Q043</accession>
<proteinExistence type="predicted"/>
<reference evidence="2 3" key="1">
    <citation type="submission" date="2015-12" db="EMBL/GenBank/DDBJ databases">
        <authorList>
            <person name="Shamseldin A."/>
            <person name="Moawad H."/>
            <person name="Abd El-Rahim W.M."/>
            <person name="Sadowsky M.J."/>
        </authorList>
    </citation>
    <scope>NUCLEOTIDE SEQUENCE [LARGE SCALE GENOMIC DNA]</scope>
    <source>
        <strain evidence="2 3">D7</strain>
    </source>
</reference>
<name>A0A126Q043_ALTMA</name>